<organism evidence="2">
    <name type="scientific">Harvfovirus sp</name>
    <dbReference type="NCBI Taxonomy" id="2487768"/>
    <lineage>
        <taxon>Viruses</taxon>
        <taxon>Varidnaviria</taxon>
        <taxon>Bamfordvirae</taxon>
        <taxon>Nucleocytoviricota</taxon>
        <taxon>Megaviricetes</taxon>
        <taxon>Imitervirales</taxon>
        <taxon>Mimiviridae</taxon>
        <taxon>Klosneuvirinae</taxon>
    </lineage>
</organism>
<keyword evidence="1" id="KW-1133">Transmembrane helix</keyword>
<dbReference type="EMBL" id="MK072321">
    <property type="protein sequence ID" value="AYV81924.1"/>
    <property type="molecule type" value="Genomic_DNA"/>
</dbReference>
<reference evidence="2" key="1">
    <citation type="submission" date="2018-10" db="EMBL/GenBank/DDBJ databases">
        <title>Hidden diversity of soil giant viruses.</title>
        <authorList>
            <person name="Schulz F."/>
            <person name="Alteio L."/>
            <person name="Goudeau D."/>
            <person name="Ryan E.M."/>
            <person name="Malmstrom R.R."/>
            <person name="Blanchard J."/>
            <person name="Woyke T."/>
        </authorList>
    </citation>
    <scope>NUCLEOTIDE SEQUENCE</scope>
    <source>
        <strain evidence="2">HAV1</strain>
    </source>
</reference>
<name>A0A3G5A606_9VIRU</name>
<keyword evidence="1" id="KW-0472">Membrane</keyword>
<evidence type="ECO:0000256" key="1">
    <source>
        <dbReference type="SAM" id="Phobius"/>
    </source>
</evidence>
<accession>A0A3G5A606</accession>
<keyword evidence="1" id="KW-0812">Transmembrane</keyword>
<feature type="transmembrane region" description="Helical" evidence="1">
    <location>
        <begin position="40"/>
        <end position="61"/>
    </location>
</feature>
<gene>
    <name evidence="2" type="ORF">Harvfovirus79_3</name>
</gene>
<feature type="transmembrane region" description="Helical" evidence="1">
    <location>
        <begin position="73"/>
        <end position="92"/>
    </location>
</feature>
<protein>
    <submittedName>
        <fullName evidence="2">Uncharacterized protein</fullName>
    </submittedName>
</protein>
<feature type="transmembrane region" description="Helical" evidence="1">
    <location>
        <begin position="216"/>
        <end position="240"/>
    </location>
</feature>
<feature type="transmembrane region" description="Helical" evidence="1">
    <location>
        <begin position="192"/>
        <end position="209"/>
    </location>
</feature>
<feature type="transmembrane region" description="Helical" evidence="1">
    <location>
        <begin position="169"/>
        <end position="186"/>
    </location>
</feature>
<proteinExistence type="predicted"/>
<feature type="transmembrane region" description="Helical" evidence="1">
    <location>
        <begin position="130"/>
        <end position="148"/>
    </location>
</feature>
<sequence length="301" mass="34736">MLQRLFRSYESSQLSEKEETYFDETVAVPTKKYFVHRRTLIFALLIANASLLIPTLILLTFTSIKNLQGLEVSFLLFDIVIVIALYITNRSWNKFKYSSKCTRFIGAIYLFGLLFYVYLPYALFGGLKSMFTLLLMITPAFLLLHGVISTSQTLQKIFPSIYEFKIIHTIAKIIYLPIYTILFGILTQHSSTYTALIISFTIFYTIHLLKSNHVTNLILLIITIILTEQLFQLNALRLFIVTFAKYTTLNLSISDYLLHLIIIKPGTFTRPLNDDLDTSTEIIADIKREYIVGYPLDEMIL</sequence>
<feature type="transmembrane region" description="Helical" evidence="1">
    <location>
        <begin position="104"/>
        <end position="124"/>
    </location>
</feature>
<evidence type="ECO:0000313" key="2">
    <source>
        <dbReference type="EMBL" id="AYV81924.1"/>
    </source>
</evidence>